<dbReference type="Gene3D" id="1.10.10.10">
    <property type="entry name" value="Winged helix-like DNA-binding domain superfamily/Winged helix DNA-binding domain"/>
    <property type="match status" value="1"/>
</dbReference>
<protein>
    <submittedName>
        <fullName evidence="2">Helix-turn-helix domain-containing protein</fullName>
    </submittedName>
</protein>
<dbReference type="EMBL" id="CP047476">
    <property type="protein sequence ID" value="QIA65330.1"/>
    <property type="molecule type" value="Genomic_DNA"/>
</dbReference>
<proteinExistence type="predicted"/>
<dbReference type="GO" id="GO:0032196">
    <property type="term" value="P:transposition"/>
    <property type="evidence" value="ECO:0007669"/>
    <property type="project" value="TreeGrafter"/>
</dbReference>
<reference evidence="2 3" key="1">
    <citation type="submission" date="2020-01" db="EMBL/GenBank/DDBJ databases">
        <title>Whole genome and functional gene identification of agarase of Vibrio HN897.</title>
        <authorList>
            <person name="Liu Y."/>
            <person name="Zhao Z."/>
        </authorList>
    </citation>
    <scope>NUCLEOTIDE SEQUENCE [LARGE SCALE GENOMIC DNA]</scope>
    <source>
        <strain evidence="2 3">HN897</strain>
    </source>
</reference>
<evidence type="ECO:0000313" key="2">
    <source>
        <dbReference type="EMBL" id="QIA65330.1"/>
    </source>
</evidence>
<dbReference type="GO" id="GO:0004803">
    <property type="term" value="F:transposase activity"/>
    <property type="evidence" value="ECO:0007669"/>
    <property type="project" value="TreeGrafter"/>
</dbReference>
<keyword evidence="3" id="KW-1185">Reference proteome</keyword>
<feature type="domain" description="Transposase IS30-like HTH" evidence="1">
    <location>
        <begin position="2"/>
        <end position="44"/>
    </location>
</feature>
<organism evidence="2 3">
    <name type="scientific">Vibrio astriarenae</name>
    <dbReference type="NCBI Taxonomy" id="1481923"/>
    <lineage>
        <taxon>Bacteria</taxon>
        <taxon>Pseudomonadati</taxon>
        <taxon>Pseudomonadota</taxon>
        <taxon>Gammaproteobacteria</taxon>
        <taxon>Vibrionales</taxon>
        <taxon>Vibrionaceae</taxon>
        <taxon>Vibrio</taxon>
    </lineage>
</organism>
<dbReference type="PANTHER" id="PTHR10948:SF23">
    <property type="entry name" value="TRANSPOSASE INSI FOR INSERTION SEQUENCE ELEMENT IS30A-RELATED"/>
    <property type="match status" value="1"/>
</dbReference>
<dbReference type="SUPFAM" id="SSF46689">
    <property type="entry name" value="Homeodomain-like"/>
    <property type="match status" value="1"/>
</dbReference>
<sequence length="115" mass="13866">MYRQLTEEQRIKIWALRKEGKSQSEIATQLNVHRSTISRELARNSGPYGYEPHMAQQLAEYRKQFHTQIVERQYEELIEQLKLIGWDSSQCERFMIQFYPELDISDIHQLLEEHV</sequence>
<evidence type="ECO:0000313" key="3">
    <source>
        <dbReference type="Proteomes" id="UP000464262"/>
    </source>
</evidence>
<dbReference type="Proteomes" id="UP000464262">
    <property type="component" value="Chromosome 2"/>
</dbReference>
<dbReference type="GO" id="GO:0005829">
    <property type="term" value="C:cytosol"/>
    <property type="evidence" value="ECO:0007669"/>
    <property type="project" value="TreeGrafter"/>
</dbReference>
<dbReference type="InterPro" id="IPR051917">
    <property type="entry name" value="Transposase-Integrase"/>
</dbReference>
<dbReference type="InterPro" id="IPR036388">
    <property type="entry name" value="WH-like_DNA-bd_sf"/>
</dbReference>
<dbReference type="Pfam" id="PF13936">
    <property type="entry name" value="HTH_38"/>
    <property type="match status" value="1"/>
</dbReference>
<evidence type="ECO:0000259" key="1">
    <source>
        <dbReference type="Pfam" id="PF13936"/>
    </source>
</evidence>
<dbReference type="KEGG" id="vas:GT360_17455"/>
<dbReference type="CDD" id="cd00569">
    <property type="entry name" value="HTH_Hin_like"/>
    <property type="match status" value="1"/>
</dbReference>
<name>A0A7Z2YFP3_9VIBR</name>
<accession>A0A7Z2YFP3</accession>
<dbReference type="InterPro" id="IPR025246">
    <property type="entry name" value="IS30-like_HTH"/>
</dbReference>
<dbReference type="AlphaFoldDB" id="A0A7Z2YFP3"/>
<dbReference type="InterPro" id="IPR009057">
    <property type="entry name" value="Homeodomain-like_sf"/>
</dbReference>
<dbReference type="PANTHER" id="PTHR10948">
    <property type="entry name" value="TRANSPOSASE"/>
    <property type="match status" value="1"/>
</dbReference>
<gene>
    <name evidence="2" type="ORF">GT360_17455</name>
</gene>